<dbReference type="HOGENOM" id="CLU_083853_2_1_9"/>
<gene>
    <name evidence="2" type="ordered locus">Acear_1581</name>
</gene>
<dbReference type="eggNOG" id="COG4803">
    <property type="taxonomic scope" value="Bacteria"/>
</dbReference>
<organism evidence="2 3">
    <name type="scientific">Acetohalobium arabaticum (strain ATCC 49924 / DSM 5501 / Z-7288)</name>
    <dbReference type="NCBI Taxonomy" id="574087"/>
    <lineage>
        <taxon>Bacteria</taxon>
        <taxon>Bacillati</taxon>
        <taxon>Bacillota</taxon>
        <taxon>Clostridia</taxon>
        <taxon>Halanaerobiales</taxon>
        <taxon>Halobacteroidaceae</taxon>
        <taxon>Acetohalobium</taxon>
    </lineage>
</organism>
<dbReference type="AlphaFoldDB" id="D9QRE6"/>
<sequence length="166" mass="16717">MSSVISIFNSQGQAEEALQELKESGYSEADMSLVAKEDEDAGRQQDVEAGEEMTVGDQNLTDGSTTGGAIGGIAGLLAGAGTLAIPGVGPIIAAGPIAAGLSGAAAGGLTGALVDYGIPQEASQDYEEQIRSGNMLAIYEGIESSEEASEIAAIMQRNGAIDVETH</sequence>
<evidence type="ECO:0000313" key="2">
    <source>
        <dbReference type="EMBL" id="ADL13087.1"/>
    </source>
</evidence>
<dbReference type="STRING" id="574087.Acear_1581"/>
<proteinExistence type="predicted"/>
<protein>
    <recommendedName>
        <fullName evidence="4">General stress protein 17M-like domain-containing protein</fullName>
    </recommendedName>
</protein>
<reference evidence="2 3" key="1">
    <citation type="journal article" date="2010" name="Stand. Genomic Sci.">
        <title>Complete genome sequence of Acetohalobium arabaticum type strain (Z-7288).</title>
        <authorList>
            <person name="Sikorski J."/>
            <person name="Lapidus A."/>
            <person name="Chertkov O."/>
            <person name="Lucas S."/>
            <person name="Copeland A."/>
            <person name="Glavina Del Rio T."/>
            <person name="Nolan M."/>
            <person name="Tice H."/>
            <person name="Cheng J.F."/>
            <person name="Han C."/>
            <person name="Brambilla E."/>
            <person name="Pitluck S."/>
            <person name="Liolios K."/>
            <person name="Ivanova N."/>
            <person name="Mavromatis K."/>
            <person name="Mikhailova N."/>
            <person name="Pati A."/>
            <person name="Bruce D."/>
            <person name="Detter C."/>
            <person name="Tapia R."/>
            <person name="Goodwin L."/>
            <person name="Chen A."/>
            <person name="Palaniappan K."/>
            <person name="Land M."/>
            <person name="Hauser L."/>
            <person name="Chang Y.J."/>
            <person name="Jeffries C.D."/>
            <person name="Rohde M."/>
            <person name="Goker M."/>
            <person name="Spring S."/>
            <person name="Woyke T."/>
            <person name="Bristow J."/>
            <person name="Eisen J.A."/>
            <person name="Markowitz V."/>
            <person name="Hugenholtz P."/>
            <person name="Kyrpides N.C."/>
            <person name="Klenk H.P."/>
        </authorList>
    </citation>
    <scope>NUCLEOTIDE SEQUENCE [LARGE SCALE GENOMIC DNA]</scope>
    <source>
        <strain evidence="3">ATCC 49924 / DSM 5501 / Z-7288</strain>
    </source>
</reference>
<evidence type="ECO:0000256" key="1">
    <source>
        <dbReference type="SAM" id="MobiDB-lite"/>
    </source>
</evidence>
<evidence type="ECO:0000313" key="3">
    <source>
        <dbReference type="Proteomes" id="UP000001661"/>
    </source>
</evidence>
<feature type="region of interest" description="Disordered" evidence="1">
    <location>
        <begin position="29"/>
        <end position="63"/>
    </location>
</feature>
<dbReference type="RefSeq" id="WP_013278532.1">
    <property type="nucleotide sequence ID" value="NC_014378.1"/>
</dbReference>
<dbReference type="PANTHER" id="PTHR36109">
    <property type="entry name" value="MEMBRANE PROTEIN-RELATED"/>
    <property type="match status" value="1"/>
</dbReference>
<name>D9QRE6_ACEAZ</name>
<dbReference type="InterPro" id="IPR052948">
    <property type="entry name" value="Low_temp-induced_all0457"/>
</dbReference>
<dbReference type="EMBL" id="CP002105">
    <property type="protein sequence ID" value="ADL13087.1"/>
    <property type="molecule type" value="Genomic_DNA"/>
</dbReference>
<dbReference type="KEGG" id="aar:Acear_1581"/>
<dbReference type="PANTHER" id="PTHR36109:SF2">
    <property type="entry name" value="MEMBRANE PROTEIN"/>
    <property type="match status" value="1"/>
</dbReference>
<keyword evidence="3" id="KW-1185">Reference proteome</keyword>
<accession>D9QRE6</accession>
<evidence type="ECO:0008006" key="4">
    <source>
        <dbReference type="Google" id="ProtNLM"/>
    </source>
</evidence>
<dbReference type="OrthoDB" id="514402at2"/>
<dbReference type="Proteomes" id="UP000001661">
    <property type="component" value="Chromosome"/>
</dbReference>